<dbReference type="AlphaFoldDB" id="A0A3B0R3Q5"/>
<gene>
    <name evidence="2" type="ORF">MNBD_BACTEROID02-1902</name>
</gene>
<sequence length="187" mass="21430">MKKLLLLTVVFTVSLSFSQTKNKTVYVKYINEPITVDAILDEDAWSKAKPATNFWEWFPSDSIQAKQQTEIKMLFDDDNLYIGMKINSSGNDFIIPSLRRDFSARGNDNITLMFDTFNDGTNAFLFGSNPYGVQREMLLSGGGTNIRGFNMAWDTKWLSASKIHDNYYILEWAIPLSAFKYREGETK</sequence>
<dbReference type="CDD" id="cd09618">
    <property type="entry name" value="CBM9_like_2"/>
    <property type="match status" value="1"/>
</dbReference>
<name>A0A3B0R3Q5_9ZZZZ</name>
<reference evidence="2" key="1">
    <citation type="submission" date="2018-06" db="EMBL/GenBank/DDBJ databases">
        <authorList>
            <person name="Zhirakovskaya E."/>
        </authorList>
    </citation>
    <scope>NUCLEOTIDE SEQUENCE</scope>
</reference>
<dbReference type="GO" id="GO:0016052">
    <property type="term" value="P:carbohydrate catabolic process"/>
    <property type="evidence" value="ECO:0007669"/>
    <property type="project" value="InterPro"/>
</dbReference>
<dbReference type="InterPro" id="IPR010502">
    <property type="entry name" value="Carb-bd_dom_fam9"/>
</dbReference>
<evidence type="ECO:0000259" key="1">
    <source>
        <dbReference type="Pfam" id="PF06452"/>
    </source>
</evidence>
<dbReference type="Pfam" id="PF06452">
    <property type="entry name" value="CBM9_1"/>
    <property type="match status" value="1"/>
</dbReference>
<dbReference type="EMBL" id="UOEB01000316">
    <property type="protein sequence ID" value="VAV86277.1"/>
    <property type="molecule type" value="Genomic_DNA"/>
</dbReference>
<dbReference type="Gene3D" id="2.60.40.1190">
    <property type="match status" value="1"/>
</dbReference>
<protein>
    <recommendedName>
        <fullName evidence="1">Carbohydrate-binding domain-containing protein</fullName>
    </recommendedName>
</protein>
<proteinExistence type="predicted"/>
<organism evidence="2">
    <name type="scientific">hydrothermal vent metagenome</name>
    <dbReference type="NCBI Taxonomy" id="652676"/>
    <lineage>
        <taxon>unclassified sequences</taxon>
        <taxon>metagenomes</taxon>
        <taxon>ecological metagenomes</taxon>
    </lineage>
</organism>
<accession>A0A3B0R3Q5</accession>
<feature type="domain" description="Carbohydrate-binding" evidence="1">
    <location>
        <begin position="37"/>
        <end position="179"/>
    </location>
</feature>
<dbReference type="GO" id="GO:0030246">
    <property type="term" value="F:carbohydrate binding"/>
    <property type="evidence" value="ECO:0007669"/>
    <property type="project" value="InterPro"/>
</dbReference>
<feature type="non-terminal residue" evidence="2">
    <location>
        <position position="187"/>
    </location>
</feature>
<dbReference type="SUPFAM" id="SSF49344">
    <property type="entry name" value="CBD9-like"/>
    <property type="match status" value="1"/>
</dbReference>
<evidence type="ECO:0000313" key="2">
    <source>
        <dbReference type="EMBL" id="VAV86277.1"/>
    </source>
</evidence>
<dbReference type="GO" id="GO:0004553">
    <property type="term" value="F:hydrolase activity, hydrolyzing O-glycosyl compounds"/>
    <property type="evidence" value="ECO:0007669"/>
    <property type="project" value="InterPro"/>
</dbReference>